<comment type="caution">
    <text evidence="3">The sequence shown here is derived from an EMBL/GenBank/DDBJ whole genome shotgun (WGS) entry which is preliminary data.</text>
</comment>
<keyword evidence="4" id="KW-1185">Reference proteome</keyword>
<protein>
    <submittedName>
        <fullName evidence="3">Polysaccharide deacetylase</fullName>
        <ecNumber evidence="3">3.-.-.-</ecNumber>
    </submittedName>
</protein>
<dbReference type="GO" id="GO:0005975">
    <property type="term" value="P:carbohydrate metabolic process"/>
    <property type="evidence" value="ECO:0007669"/>
    <property type="project" value="InterPro"/>
</dbReference>
<dbReference type="STRING" id="929558.SMGD1_2679"/>
<dbReference type="HOGENOM" id="CLU_030024_9_2_7"/>
<dbReference type="Gene3D" id="3.20.20.80">
    <property type="entry name" value="Glycosidases"/>
    <property type="match status" value="1"/>
</dbReference>
<dbReference type="eggNOG" id="COG1649">
    <property type="taxonomic scope" value="Bacteria"/>
</dbReference>
<dbReference type="GO" id="GO:0043708">
    <property type="term" value="P:cell adhesion involved in biofilm formation"/>
    <property type="evidence" value="ECO:0007669"/>
    <property type="project" value="InterPro"/>
</dbReference>
<dbReference type="Gene3D" id="3.20.20.370">
    <property type="entry name" value="Glycoside hydrolase/deacetylase"/>
    <property type="match status" value="1"/>
</dbReference>
<dbReference type="SUPFAM" id="SSF88713">
    <property type="entry name" value="Glycoside hydrolase/deacetylase"/>
    <property type="match status" value="1"/>
</dbReference>
<proteinExistence type="predicted"/>
<keyword evidence="1" id="KW-0732">Signal</keyword>
<dbReference type="InterPro" id="IPR051398">
    <property type="entry name" value="Polysacch_Deacetylase"/>
</dbReference>
<dbReference type="Pfam" id="PF14883">
    <property type="entry name" value="GHL13"/>
    <property type="match status" value="1"/>
</dbReference>
<dbReference type="Proteomes" id="UP000006431">
    <property type="component" value="Unassembled WGS sequence"/>
</dbReference>
<dbReference type="GO" id="GO:0016810">
    <property type="term" value="F:hydrolase activity, acting on carbon-nitrogen (but not peptide) bonds"/>
    <property type="evidence" value="ECO:0007669"/>
    <property type="project" value="InterPro"/>
</dbReference>
<accession>H1FST3</accession>
<feature type="domain" description="NodB homology" evidence="2">
    <location>
        <begin position="73"/>
        <end position="321"/>
    </location>
</feature>
<dbReference type="eggNOG" id="COG0726">
    <property type="taxonomic scope" value="Bacteria"/>
</dbReference>
<dbReference type="EMBL" id="AFRZ01000001">
    <property type="protein sequence ID" value="EHP31201.1"/>
    <property type="molecule type" value="Genomic_DNA"/>
</dbReference>
<sequence length="651" mass="75232">MPHSCSRDQNVNEFTILSYHEIADESQTLDSTYAVTPSHFKEQIEWLRDNGYHFIDIDDILAYRKTSKPLPKKAVLISFDDGYQSIYKNAFPIIKEYKIPVVIALVGKWLESKDKVDFSGHIITRNKFLAQKEIKEMLSSGLVEIASHSYLSHEGIQGNPQGNMQPAITTRQWLSDKQAYEDEKSYQQRVHNDLLQNNVFLEKYTGQKPRVIVWPYGRYNSKVSKIAEQLGMPMGLTLDDGSNTRITPLSGLRRILVEQKMTLKDLELEMWVRNANFTDDDRVTKAAHIDLDYIYDSNAEQLERNLSALLERIEKLGVNTVYLQAFADQDANGAADSVYFPNRHLPMTSDLFNRVAWQIATRTQVKRIYAWMPMLAWQLPKNNAAAKDTVVTLQVDPTHLNMGYPRLSPFSDKAQKVIKEIYEDLAKSTYIDGIIFHDDVTLSDFEDDSTFAHEQYKKWGLSESVTQIRKNSKEFQKWTQLKTNYLDSFAMQLAQIARNEQPGLKTARNLYAQVALNNNAQEWYAQSLAESIKNYDYTAIMAMPYMEQATNHTEFYDAIVKRVKEEECGVERTVIELQTVNWRKDNEAISSKELSDTINHLYDLGVHHIAYYPDNLFTNNPDANKIKEDFIKKSLRMHTLRQSDSITNKEK</sequence>
<dbReference type="PROSITE" id="PS51677">
    <property type="entry name" value="NODB"/>
    <property type="match status" value="1"/>
</dbReference>
<evidence type="ECO:0000259" key="2">
    <source>
        <dbReference type="PROSITE" id="PS51677"/>
    </source>
</evidence>
<name>H1FST3_SULGG</name>
<organism evidence="3 4">
    <name type="scientific">Sulfurimonas gotlandica (strain DSM 19862 / JCM 16533 / GD1)</name>
    <dbReference type="NCBI Taxonomy" id="929558"/>
    <lineage>
        <taxon>Bacteria</taxon>
        <taxon>Pseudomonadati</taxon>
        <taxon>Campylobacterota</taxon>
        <taxon>Epsilonproteobacteria</taxon>
        <taxon>Campylobacterales</taxon>
        <taxon>Sulfurimonadaceae</taxon>
        <taxon>Sulfurimonas</taxon>
    </lineage>
</organism>
<dbReference type="PANTHER" id="PTHR34216">
    <property type="match status" value="1"/>
</dbReference>
<dbReference type="InterPro" id="IPR011330">
    <property type="entry name" value="Glyco_hydro/deAcase_b/a-brl"/>
</dbReference>
<evidence type="ECO:0000313" key="3">
    <source>
        <dbReference type="EMBL" id="EHP31201.1"/>
    </source>
</evidence>
<dbReference type="InterPro" id="IPR032772">
    <property type="entry name" value="PGA_deacetylase_PgaB_C"/>
</dbReference>
<evidence type="ECO:0000313" key="4">
    <source>
        <dbReference type="Proteomes" id="UP000006431"/>
    </source>
</evidence>
<dbReference type="NCBIfam" id="TIGR03938">
    <property type="entry name" value="deacetyl_PgaB"/>
    <property type="match status" value="1"/>
</dbReference>
<keyword evidence="3" id="KW-0378">Hydrolase</keyword>
<dbReference type="InterPro" id="IPR002509">
    <property type="entry name" value="NODB_dom"/>
</dbReference>
<dbReference type="InterPro" id="IPR023854">
    <property type="entry name" value="PGA_deacetylase_PgaB"/>
</dbReference>
<dbReference type="AlphaFoldDB" id="H1FST3"/>
<dbReference type="PANTHER" id="PTHR34216:SF7">
    <property type="entry name" value="POLY-BETA-1,6-N-ACETYL-D-GLUCOSAMINE N-DEACETYLASE"/>
    <property type="match status" value="1"/>
</dbReference>
<dbReference type="PATRIC" id="fig|929558.5.peg.2667"/>
<dbReference type="Pfam" id="PF01522">
    <property type="entry name" value="Polysacc_deac_1"/>
    <property type="match status" value="1"/>
</dbReference>
<gene>
    <name evidence="3" type="ORF">SMGD1_2679</name>
</gene>
<dbReference type="EC" id="3.-.-.-" evidence="3"/>
<reference evidence="3 4" key="1">
    <citation type="journal article" date="2012" name="Proc. Natl. Acad. Sci. U.S.A.">
        <title>Genome and physiology of a model Epsilonproteobacterium responsible for sulfide detoxification in marine oxygen depletion zones.</title>
        <authorList>
            <person name="Grote J."/>
            <person name="Schott T."/>
            <person name="Bruckner C.G."/>
            <person name="Glockner F.O."/>
            <person name="Jost G."/>
            <person name="Teeling H."/>
            <person name="Labrenz M."/>
            <person name="Jurgens K."/>
        </authorList>
    </citation>
    <scope>NUCLEOTIDE SEQUENCE [LARGE SCALE GENOMIC DNA]</scope>
    <source>
        <strain evidence="3 4">GD1</strain>
    </source>
</reference>
<evidence type="ECO:0000256" key="1">
    <source>
        <dbReference type="ARBA" id="ARBA00022729"/>
    </source>
</evidence>